<reference evidence="5" key="1">
    <citation type="journal article" date="2021" name="PeerJ">
        <title>Extensive microbial diversity within the chicken gut microbiome revealed by metagenomics and culture.</title>
        <authorList>
            <person name="Gilroy R."/>
            <person name="Ravi A."/>
            <person name="Getino M."/>
            <person name="Pursley I."/>
            <person name="Horton D.L."/>
            <person name="Alikhan N.F."/>
            <person name="Baker D."/>
            <person name="Gharbi K."/>
            <person name="Hall N."/>
            <person name="Watson M."/>
            <person name="Adriaenssens E.M."/>
            <person name="Foster-Nyarko E."/>
            <person name="Jarju S."/>
            <person name="Secka A."/>
            <person name="Antonio M."/>
            <person name="Oren A."/>
            <person name="Chaudhuri R.R."/>
            <person name="La Ragione R."/>
            <person name="Hildebrand F."/>
            <person name="Pallen M.J."/>
        </authorList>
    </citation>
    <scope>NUCLEOTIDE SEQUENCE</scope>
    <source>
        <strain evidence="5">5032</strain>
    </source>
</reference>
<dbReference type="EC" id="4.1.99.29" evidence="4"/>
<dbReference type="EMBL" id="DWZD01000029">
    <property type="protein sequence ID" value="HJA78787.1"/>
    <property type="molecule type" value="Genomic_DNA"/>
</dbReference>
<protein>
    <recommendedName>
        <fullName evidence="4">1,4-dihydroxy-6-naphtoate synthase</fullName>
        <ecNumber evidence="4">4.1.99.29</ecNumber>
    </recommendedName>
    <alternativeName>
        <fullName evidence="4">Menaquinone biosynthetic enzyme MqnD</fullName>
    </alternativeName>
</protein>
<dbReference type="Gene3D" id="3.40.190.10">
    <property type="entry name" value="Periplasmic binding protein-like II"/>
    <property type="match status" value="2"/>
</dbReference>
<name>A0A9D2HM96_9BACT</name>
<dbReference type="SUPFAM" id="SSF53850">
    <property type="entry name" value="Periplasmic binding protein-like II"/>
    <property type="match status" value="1"/>
</dbReference>
<dbReference type="InterPro" id="IPR003773">
    <property type="entry name" value="Menaquinone_biosynth"/>
</dbReference>
<feature type="binding site" evidence="4">
    <location>
        <begin position="113"/>
        <end position="114"/>
    </location>
    <ligand>
        <name>substrate</name>
    </ligand>
</feature>
<reference evidence="5" key="2">
    <citation type="submission" date="2021-04" db="EMBL/GenBank/DDBJ databases">
        <authorList>
            <person name="Gilroy R."/>
        </authorList>
    </citation>
    <scope>NUCLEOTIDE SEQUENCE</scope>
    <source>
        <strain evidence="5">5032</strain>
    </source>
</reference>
<accession>A0A9D2HM96</accession>
<keyword evidence="2 4" id="KW-0474">Menaquinone biosynthesis</keyword>
<comment type="function">
    <text evidence="4">Catalyzes the conversion of cyclic dehypoxanthine futalosine (cyclic DHFL) into 1,4-dihydroxy-6-naphthoate, a step in the biosynthesis of menaquinone (MK, vitamin K2).</text>
</comment>
<dbReference type="PANTHER" id="PTHR37167">
    <property type="entry name" value="1,4-DIHYDROXY-6-NAPHTOATE SYNTHASE"/>
    <property type="match status" value="1"/>
</dbReference>
<dbReference type="HAMAP" id="MF_00996">
    <property type="entry name" value="MqnD"/>
    <property type="match status" value="1"/>
</dbReference>
<evidence type="ECO:0000313" key="5">
    <source>
        <dbReference type="EMBL" id="HJA78787.1"/>
    </source>
</evidence>
<keyword evidence="3 4" id="KW-0456">Lyase</keyword>
<evidence type="ECO:0000313" key="6">
    <source>
        <dbReference type="Proteomes" id="UP000823821"/>
    </source>
</evidence>
<dbReference type="GO" id="GO:0016830">
    <property type="term" value="F:carbon-carbon lyase activity"/>
    <property type="evidence" value="ECO:0007669"/>
    <property type="project" value="UniProtKB-UniRule"/>
</dbReference>
<gene>
    <name evidence="4" type="primary">mqnD</name>
    <name evidence="5" type="ORF">H9784_04330</name>
</gene>
<dbReference type="Pfam" id="PF02621">
    <property type="entry name" value="VitK2_biosynth"/>
    <property type="match status" value="1"/>
</dbReference>
<feature type="binding site" evidence="4">
    <location>
        <begin position="59"/>
        <end position="61"/>
    </location>
    <ligand>
        <name>substrate</name>
    </ligand>
</feature>
<proteinExistence type="inferred from homology"/>
<organism evidence="5 6">
    <name type="scientific">Candidatus Desulfovibrio intestinavium</name>
    <dbReference type="NCBI Taxonomy" id="2838534"/>
    <lineage>
        <taxon>Bacteria</taxon>
        <taxon>Pseudomonadati</taxon>
        <taxon>Thermodesulfobacteriota</taxon>
        <taxon>Desulfovibrionia</taxon>
        <taxon>Desulfovibrionales</taxon>
        <taxon>Desulfovibrionaceae</taxon>
        <taxon>Desulfovibrio</taxon>
    </lineage>
</organism>
<evidence type="ECO:0000256" key="1">
    <source>
        <dbReference type="ARBA" id="ARBA00004863"/>
    </source>
</evidence>
<comment type="similarity">
    <text evidence="4">Belongs to the MqnA/MqnD family. MqnD subfamily.</text>
</comment>
<comment type="catalytic activity">
    <reaction evidence="4">
        <text>cyclic dehypoxanthinylfutalosinate = 1,4-dihydroxy-6-naphthoate + dihydroxyacetone</text>
        <dbReference type="Rhea" id="RHEA:33087"/>
        <dbReference type="ChEBI" id="CHEBI:16016"/>
        <dbReference type="ChEBI" id="CHEBI:64254"/>
        <dbReference type="ChEBI" id="CHEBI:64270"/>
        <dbReference type="EC" id="4.1.99.29"/>
    </reaction>
</comment>
<dbReference type="AlphaFoldDB" id="A0A9D2HM96"/>
<dbReference type="PANTHER" id="PTHR37167:SF1">
    <property type="entry name" value="1,4-DIHYDROXY-6-NAPHTOATE SYNTHASE"/>
    <property type="match status" value="1"/>
</dbReference>
<evidence type="ECO:0000256" key="3">
    <source>
        <dbReference type="ARBA" id="ARBA00023239"/>
    </source>
</evidence>
<evidence type="ECO:0000256" key="2">
    <source>
        <dbReference type="ARBA" id="ARBA00022428"/>
    </source>
</evidence>
<comment type="caution">
    <text evidence="5">The sequence shown here is derived from an EMBL/GenBank/DDBJ whole genome shotgun (WGS) entry which is preliminary data.</text>
</comment>
<dbReference type="InterPro" id="IPR030869">
    <property type="entry name" value="MqnD"/>
</dbReference>
<comment type="pathway">
    <text evidence="1 4">Quinol/quinone metabolism; menaquinone biosynthesis.</text>
</comment>
<dbReference type="CDD" id="cd13635">
    <property type="entry name" value="PBP2_Ttha1568_Mqnd"/>
    <property type="match status" value="1"/>
</dbReference>
<evidence type="ECO:0000256" key="4">
    <source>
        <dbReference type="HAMAP-Rule" id="MF_00996"/>
    </source>
</evidence>
<feature type="active site" description="Proton acceptor" evidence="4">
    <location>
        <position position="152"/>
    </location>
</feature>
<dbReference type="GO" id="GO:0009234">
    <property type="term" value="P:menaquinone biosynthetic process"/>
    <property type="evidence" value="ECO:0007669"/>
    <property type="project" value="UniProtKB-UniRule"/>
</dbReference>
<sequence length="282" mass="30311">MNAPRTAMPLGLSPCPNDTFIFHALLHDLVPAPCRFVPHMADVEELNALALRGELPVTKVSAGVLPHIMENYRILSSGGALGWGCGPLVVAREALSPDQCRTARVAIPGRMTTAARLLDLTGRFSGPREDMIFSGIMDAVAQGRVDAGVIIHEGRFTYAAHGLVKLLDLGQWWEETFHAPLPLGVIVARRDLPLPLVRATQAAIAASLDHAHARPQDSADYIRAHAQELSDEVTQAHIRTFVTDFSRDLGDAGRAAVQRLVESAAAETGRPLPPDGLFVPAP</sequence>
<dbReference type="Proteomes" id="UP000823821">
    <property type="component" value="Unassembled WGS sequence"/>
</dbReference>